<dbReference type="EMBL" id="CVRI01000010">
    <property type="protein sequence ID" value="CRK88746.1"/>
    <property type="molecule type" value="Genomic_DNA"/>
</dbReference>
<name>A0A1J1HMJ0_9DIPT</name>
<sequence>MDDMMFIDFLIFIVADLKPLVKIRISYVFRVILRHFCTNFCFVTVSDFSNKFWENQSLVGLPTRRSHKFGQLPILTELLVQFISFDRNLFLMV</sequence>
<organism evidence="1 2">
    <name type="scientific">Clunio marinus</name>
    <dbReference type="NCBI Taxonomy" id="568069"/>
    <lineage>
        <taxon>Eukaryota</taxon>
        <taxon>Metazoa</taxon>
        <taxon>Ecdysozoa</taxon>
        <taxon>Arthropoda</taxon>
        <taxon>Hexapoda</taxon>
        <taxon>Insecta</taxon>
        <taxon>Pterygota</taxon>
        <taxon>Neoptera</taxon>
        <taxon>Endopterygota</taxon>
        <taxon>Diptera</taxon>
        <taxon>Nematocera</taxon>
        <taxon>Chironomoidea</taxon>
        <taxon>Chironomidae</taxon>
        <taxon>Clunio</taxon>
    </lineage>
</organism>
<gene>
    <name evidence="1" type="ORF">CLUMA_CG002832</name>
</gene>
<reference evidence="1 2" key="1">
    <citation type="submission" date="2015-04" db="EMBL/GenBank/DDBJ databases">
        <authorList>
            <person name="Syromyatnikov M.Y."/>
            <person name="Popov V.N."/>
        </authorList>
    </citation>
    <scope>NUCLEOTIDE SEQUENCE [LARGE SCALE GENOMIC DNA]</scope>
</reference>
<evidence type="ECO:0000313" key="2">
    <source>
        <dbReference type="Proteomes" id="UP000183832"/>
    </source>
</evidence>
<protein>
    <submittedName>
        <fullName evidence="1">CLUMA_CG002832, isoform A</fullName>
    </submittedName>
</protein>
<dbReference type="AlphaFoldDB" id="A0A1J1HMJ0"/>
<keyword evidence="2" id="KW-1185">Reference proteome</keyword>
<accession>A0A1J1HMJ0</accession>
<dbReference type="Proteomes" id="UP000183832">
    <property type="component" value="Unassembled WGS sequence"/>
</dbReference>
<proteinExistence type="predicted"/>
<evidence type="ECO:0000313" key="1">
    <source>
        <dbReference type="EMBL" id="CRK88746.1"/>
    </source>
</evidence>